<dbReference type="RefSeq" id="XP_001708246.1">
    <property type="nucleotide sequence ID" value="XM_001708194.1"/>
</dbReference>
<evidence type="ECO:0000256" key="5">
    <source>
        <dbReference type="ARBA" id="ARBA00038167"/>
    </source>
</evidence>
<keyword evidence="1 6" id="KW-0813">Transport</keyword>
<evidence type="ECO:0000256" key="4">
    <source>
        <dbReference type="ARBA" id="ARBA00023034"/>
    </source>
</evidence>
<dbReference type="FunFam" id="3.30.450.70:FF:000030">
    <property type="match status" value="1"/>
</dbReference>
<dbReference type="SUPFAM" id="SSF64356">
    <property type="entry name" value="SNARE-like"/>
    <property type="match status" value="1"/>
</dbReference>
<dbReference type="SMART" id="SM01399">
    <property type="entry name" value="Sybindin"/>
    <property type="match status" value="1"/>
</dbReference>
<dbReference type="GO" id="GO:0006888">
    <property type="term" value="P:endoplasmic reticulum to Golgi vesicle-mediated transport"/>
    <property type="evidence" value="ECO:0000318"/>
    <property type="project" value="GO_Central"/>
</dbReference>
<dbReference type="Pfam" id="PF04099">
    <property type="entry name" value="Sybindin"/>
    <property type="match status" value="1"/>
</dbReference>
<dbReference type="InterPro" id="IPR007233">
    <property type="entry name" value="TRAPPC"/>
</dbReference>
<dbReference type="GeneID" id="5701156"/>
<dbReference type="KEGG" id="gla:GL50803_0095269"/>
<evidence type="ECO:0000313" key="7">
    <source>
        <dbReference type="EMBL" id="KAE8302048.1"/>
    </source>
</evidence>
<comment type="subunit">
    <text evidence="6">Part of the multisubunit transport protein particle (TRAPP) complex.</text>
</comment>
<reference evidence="7 8" key="1">
    <citation type="journal article" date="2007" name="Science">
        <title>Genomic minimalism in the early diverging intestinal parasite Giardia lamblia.</title>
        <authorList>
            <person name="Morrison H.G."/>
            <person name="McArthur A.G."/>
            <person name="Gillin F.D."/>
            <person name="Aley S.B."/>
            <person name="Adam R.D."/>
            <person name="Olsen G.J."/>
            <person name="Best A.A."/>
            <person name="Cande W.Z."/>
            <person name="Chen F."/>
            <person name="Cipriano M.J."/>
            <person name="Davids B.J."/>
            <person name="Dawson S.C."/>
            <person name="Elmendorf H.G."/>
            <person name="Hehl A.B."/>
            <person name="Holder M.E."/>
            <person name="Huse S.M."/>
            <person name="Kim U.U."/>
            <person name="Lasek-Nesselquist E."/>
            <person name="Manning G."/>
            <person name="Nigam A."/>
            <person name="Nixon J.E."/>
            <person name="Palm D."/>
            <person name="Passamaneck N.E."/>
            <person name="Prabhu A."/>
            <person name="Reich C.I."/>
            <person name="Reiner D.S."/>
            <person name="Samuelson J."/>
            <person name="Svard S.G."/>
            <person name="Sogin M.L."/>
        </authorList>
    </citation>
    <scope>NUCLEOTIDE SEQUENCE [LARGE SCALE GENOMIC DNA]</scope>
    <source>
        <strain evidence="7 8">WB C6</strain>
    </source>
</reference>
<dbReference type="InterPro" id="IPR011012">
    <property type="entry name" value="Longin-like_dom_sf"/>
</dbReference>
<keyword evidence="3 6" id="KW-0931">ER-Golgi transport</keyword>
<comment type="caution">
    <text evidence="7">The sequence shown here is derived from an EMBL/GenBank/DDBJ whole genome shotgun (WGS) entry which is preliminary data.</text>
</comment>
<name>A8BBA5_GIAIC</name>
<sequence length="133" mass="15352">MPPLQFYVYRRSGALLYFRAFEHADDAPMDMLAGLLFALRRSSVALTPGEDARLEFFKTDTYTCHIYETASGYWFVFLTRPESKPLSDELQAIYRDIFVPTVVKNLEWIPATSFQNNEAFTHALDLVVKNMPD</sequence>
<dbReference type="GO" id="GO:0030008">
    <property type="term" value="C:TRAPP complex"/>
    <property type="evidence" value="ECO:0000318"/>
    <property type="project" value="GO_Central"/>
</dbReference>
<keyword evidence="4 6" id="KW-0333">Golgi apparatus</keyword>
<dbReference type="Gene3D" id="3.30.450.70">
    <property type="match status" value="1"/>
</dbReference>
<dbReference type="GO" id="GO:0005794">
    <property type="term" value="C:Golgi apparatus"/>
    <property type="evidence" value="ECO:0007669"/>
    <property type="project" value="UniProtKB-SubCell"/>
</dbReference>
<dbReference type="PANTHER" id="PTHR23249:SF16">
    <property type="entry name" value="TRAFFICKING PROTEIN PARTICLE COMPLEX SUBUNIT 1"/>
    <property type="match status" value="1"/>
</dbReference>
<dbReference type="VEuPathDB" id="GiardiaDB:GL50803_95269"/>
<dbReference type="SMR" id="A8BBA5"/>
<evidence type="ECO:0000256" key="1">
    <source>
        <dbReference type="ARBA" id="ARBA00022448"/>
    </source>
</evidence>
<dbReference type="GO" id="GO:0005783">
    <property type="term" value="C:endoplasmic reticulum"/>
    <property type="evidence" value="ECO:0007669"/>
    <property type="project" value="UniProtKB-SubCell"/>
</dbReference>
<keyword evidence="8" id="KW-1185">Reference proteome</keyword>
<dbReference type="AlphaFoldDB" id="A8BBA5"/>
<evidence type="ECO:0000256" key="6">
    <source>
        <dbReference type="RuleBase" id="RU366065"/>
    </source>
</evidence>
<dbReference type="HOGENOM" id="CLU_1910638_0_0_1"/>
<organism evidence="7 8">
    <name type="scientific">Giardia intestinalis (strain ATCC 50803 / WB clone C6)</name>
    <name type="common">Giardia lamblia</name>
    <dbReference type="NCBI Taxonomy" id="184922"/>
    <lineage>
        <taxon>Eukaryota</taxon>
        <taxon>Metamonada</taxon>
        <taxon>Diplomonadida</taxon>
        <taxon>Hexamitidae</taxon>
        <taxon>Giardiinae</taxon>
        <taxon>Giardia</taxon>
    </lineage>
</organism>
<gene>
    <name evidence="7" type="ORF">GL50803_0095269</name>
</gene>
<dbReference type="PANTHER" id="PTHR23249">
    <property type="entry name" value="TRAFFICKING PROTEIN PARTICLE COMPLEX SUBUNIT"/>
    <property type="match status" value="1"/>
</dbReference>
<protein>
    <recommendedName>
        <fullName evidence="6">Trafficking protein particle complex subunit</fullName>
    </recommendedName>
</protein>
<dbReference type="STRING" id="184922.A8BBA5"/>
<keyword evidence="2 6" id="KW-0256">Endoplasmic reticulum</keyword>
<proteinExistence type="inferred from homology"/>
<dbReference type="OMA" id="YTCHIYE"/>
<comment type="subcellular location">
    <subcellularLocation>
        <location evidence="6">Endoplasmic reticulum</location>
    </subcellularLocation>
    <subcellularLocation>
        <location evidence="6">Golgi apparatus</location>
        <location evidence="6">cis-Golgi network</location>
    </subcellularLocation>
</comment>
<evidence type="ECO:0000313" key="8">
    <source>
        <dbReference type="Proteomes" id="UP000001548"/>
    </source>
</evidence>
<evidence type="ECO:0000256" key="2">
    <source>
        <dbReference type="ARBA" id="ARBA00022824"/>
    </source>
</evidence>
<evidence type="ECO:0000256" key="3">
    <source>
        <dbReference type="ARBA" id="ARBA00022892"/>
    </source>
</evidence>
<dbReference type="Proteomes" id="UP000001548">
    <property type="component" value="Unassembled WGS sequence"/>
</dbReference>
<dbReference type="FunCoup" id="A8BBA5">
    <property type="interactions" value="52"/>
</dbReference>
<accession>A8BBA5</accession>
<comment type="similarity">
    <text evidence="5">Belongs to the TRAPP small subunits family. BET5 subfamily.</text>
</comment>
<dbReference type="EMBL" id="AACB03000004">
    <property type="protein sequence ID" value="KAE8302048.1"/>
    <property type="molecule type" value="Genomic_DNA"/>
</dbReference>